<organism evidence="2 3">
    <name type="scientific">Apostasia shenzhenica</name>
    <dbReference type="NCBI Taxonomy" id="1088818"/>
    <lineage>
        <taxon>Eukaryota</taxon>
        <taxon>Viridiplantae</taxon>
        <taxon>Streptophyta</taxon>
        <taxon>Embryophyta</taxon>
        <taxon>Tracheophyta</taxon>
        <taxon>Spermatophyta</taxon>
        <taxon>Magnoliopsida</taxon>
        <taxon>Liliopsida</taxon>
        <taxon>Asparagales</taxon>
        <taxon>Orchidaceae</taxon>
        <taxon>Apostasioideae</taxon>
        <taxon>Apostasia</taxon>
    </lineage>
</organism>
<keyword evidence="1" id="KW-0472">Membrane</keyword>
<dbReference type="PANTHER" id="PTHR31060">
    <property type="entry name" value="OSJNBA0011J08.25 PROTEIN-RELATED"/>
    <property type="match status" value="1"/>
</dbReference>
<keyword evidence="1" id="KW-1133">Transmembrane helix</keyword>
<dbReference type="Proteomes" id="UP000236161">
    <property type="component" value="Unassembled WGS sequence"/>
</dbReference>
<evidence type="ECO:0008006" key="4">
    <source>
        <dbReference type="Google" id="ProtNLM"/>
    </source>
</evidence>
<protein>
    <recommendedName>
        <fullName evidence="4">BTB/POZ domain-containing protein</fullName>
    </recommendedName>
</protein>
<proteinExistence type="predicted"/>
<keyword evidence="1" id="KW-0812">Transmembrane</keyword>
<dbReference type="EMBL" id="KZ451999">
    <property type="protein sequence ID" value="PKA53145.1"/>
    <property type="molecule type" value="Genomic_DNA"/>
</dbReference>
<keyword evidence="3" id="KW-1185">Reference proteome</keyword>
<reference evidence="2 3" key="1">
    <citation type="journal article" date="2017" name="Nature">
        <title>The Apostasia genome and the evolution of orchids.</title>
        <authorList>
            <person name="Zhang G.Q."/>
            <person name="Liu K.W."/>
            <person name="Li Z."/>
            <person name="Lohaus R."/>
            <person name="Hsiao Y.Y."/>
            <person name="Niu S.C."/>
            <person name="Wang J.Y."/>
            <person name="Lin Y.C."/>
            <person name="Xu Q."/>
            <person name="Chen L.J."/>
            <person name="Yoshida K."/>
            <person name="Fujiwara S."/>
            <person name="Wang Z.W."/>
            <person name="Zhang Y.Q."/>
            <person name="Mitsuda N."/>
            <person name="Wang M."/>
            <person name="Liu G.H."/>
            <person name="Pecoraro L."/>
            <person name="Huang H.X."/>
            <person name="Xiao X.J."/>
            <person name="Lin M."/>
            <person name="Wu X.Y."/>
            <person name="Wu W.L."/>
            <person name="Chen Y.Y."/>
            <person name="Chang S.B."/>
            <person name="Sakamoto S."/>
            <person name="Ohme-Takagi M."/>
            <person name="Yagi M."/>
            <person name="Zeng S.J."/>
            <person name="Shen C.Y."/>
            <person name="Yeh C.M."/>
            <person name="Luo Y.B."/>
            <person name="Tsai W.C."/>
            <person name="Van de Peer Y."/>
            <person name="Liu Z.J."/>
        </authorList>
    </citation>
    <scope>NUCLEOTIDE SEQUENCE [LARGE SCALE GENOMIC DNA]</scope>
    <source>
        <strain evidence="3">cv. Shenzhen</strain>
        <tissue evidence="2">Stem</tissue>
    </source>
</reference>
<dbReference type="OrthoDB" id="678132at2759"/>
<dbReference type="GO" id="GO:0016567">
    <property type="term" value="P:protein ubiquitination"/>
    <property type="evidence" value="ECO:0007669"/>
    <property type="project" value="UniProtKB-UniPathway"/>
</dbReference>
<evidence type="ECO:0000313" key="3">
    <source>
        <dbReference type="Proteomes" id="UP000236161"/>
    </source>
</evidence>
<evidence type="ECO:0000313" key="2">
    <source>
        <dbReference type="EMBL" id="PKA53145.1"/>
    </source>
</evidence>
<dbReference type="UniPathway" id="UPA00143"/>
<feature type="transmembrane region" description="Helical" evidence="1">
    <location>
        <begin position="49"/>
        <end position="69"/>
    </location>
</feature>
<dbReference type="InterPro" id="IPR038920">
    <property type="entry name" value="At3g05675-like"/>
</dbReference>
<name>A0A2I0ACA8_9ASPA</name>
<dbReference type="PANTHER" id="PTHR31060:SF4">
    <property type="entry name" value="1,8-CINEOLE SYNTHASE"/>
    <property type="match status" value="1"/>
</dbReference>
<gene>
    <name evidence="2" type="ORF">AXF42_Ash009875</name>
</gene>
<sequence length="373" mass="40563">MDGSAKRRPASSAAASSLIPSFLDSSMTNSTPPFLFLFPPVNWRLLRRLVFFFLSLLLRLILLLLSPLFPSPPSSAPVSYQRSSITDSCSSSAPARALSRVLSVVSVVPVSSRKYQLARSLADRLLDENLLCFPAGRFQGINLSVLSEALAHAIRRLESVLPSPAAGPVDLIAGALWSGLRRIGAVDEDGIGSAGSTAAAEKLVAEVLWLAQKMAECDGAGEAVVRWAAAASLGRSALAADPRIQVGFVRVSVFLFRQAHRLQAEVCHESHGEDEDERASSISHCCLSMLRTWLPLLCGASSGVEMPTLSSSGERAEMVRVLEELIGRLNWEQQEEVLATWLDHFAACPDSDWPNLDSCYTRWYAESRKQLLK</sequence>
<dbReference type="AlphaFoldDB" id="A0A2I0ACA8"/>
<accession>A0A2I0ACA8</accession>
<evidence type="ECO:0000256" key="1">
    <source>
        <dbReference type="SAM" id="Phobius"/>
    </source>
</evidence>